<feature type="compositionally biased region" description="Basic and acidic residues" evidence="1">
    <location>
        <begin position="122"/>
        <end position="137"/>
    </location>
</feature>
<feature type="region of interest" description="Disordered" evidence="1">
    <location>
        <begin position="243"/>
        <end position="366"/>
    </location>
</feature>
<accession>A0A9W8ZHC0</accession>
<reference evidence="2" key="1">
    <citation type="submission" date="2022-10" db="EMBL/GenBank/DDBJ databases">
        <title>Tapping the CABI collections for fungal endophytes: first genome assemblies for Collariella, Neodidymelliopsis, Ascochyta clinopodiicola, Didymella pomorum, Didymosphaeria variabile, Neocosmospora piperis and Neocucurbitaria cava.</title>
        <authorList>
            <person name="Hill R."/>
        </authorList>
    </citation>
    <scope>NUCLEOTIDE SEQUENCE</scope>
    <source>
        <strain evidence="2">IMI 355091</strain>
    </source>
</reference>
<feature type="compositionally biased region" description="Basic and acidic residues" evidence="1">
    <location>
        <begin position="335"/>
        <end position="350"/>
    </location>
</feature>
<feature type="compositionally biased region" description="Low complexity" evidence="1">
    <location>
        <begin position="84"/>
        <end position="98"/>
    </location>
</feature>
<dbReference type="OrthoDB" id="2537141at2759"/>
<dbReference type="AlphaFoldDB" id="A0A9W8ZHC0"/>
<feature type="compositionally biased region" description="Basic and acidic residues" evidence="1">
    <location>
        <begin position="271"/>
        <end position="281"/>
    </location>
</feature>
<evidence type="ECO:0000313" key="3">
    <source>
        <dbReference type="Proteomes" id="UP001140510"/>
    </source>
</evidence>
<gene>
    <name evidence="2" type="ORF">N0V91_004433</name>
</gene>
<feature type="region of interest" description="Disordered" evidence="1">
    <location>
        <begin position="1"/>
        <end position="170"/>
    </location>
</feature>
<proteinExistence type="predicted"/>
<comment type="caution">
    <text evidence="2">The sequence shown here is derived from an EMBL/GenBank/DDBJ whole genome shotgun (WGS) entry which is preliminary data.</text>
</comment>
<feature type="region of interest" description="Disordered" evidence="1">
    <location>
        <begin position="208"/>
        <end position="231"/>
    </location>
</feature>
<protein>
    <submittedName>
        <fullName evidence="2">Uncharacterized protein</fullName>
    </submittedName>
</protein>
<evidence type="ECO:0000313" key="2">
    <source>
        <dbReference type="EMBL" id="KAJ4406743.1"/>
    </source>
</evidence>
<feature type="compositionally biased region" description="Basic residues" evidence="1">
    <location>
        <begin position="101"/>
        <end position="110"/>
    </location>
</feature>
<sequence>MDIRKWLAETENPISSEQPAVDRFPLPRQPDTAPDARRRRKRSSSDSSLLKAASPQPRRKGFTAKKLDRCEVPDVVNEDHSDISRSTSGGSTGSIAASQRYARKSRRKTRADKYNVGSKNAKTQDEGQRPSRRSDSRKSKRKSRRRKDEKNHNGIGREFQARNVAKERLTLKPSEKIGLFSKGRTSTSVRGRGLPDLVFSKMKFLRNNDEGKDHTTQAPDAQKKRKKDHARTIEEDISTFFTTARPALEDTDANAQAKSRRPTGVSAGSIADRRTQTRDPSRAPGTAVPVIESEGKASYLGFGSQGPEHESNSSFSCPESMRAPSVTPGKPMDASIDRDKCVGARSRDIEQVPSGRSTADHHKMPSPTVEAPAVRFAVPDFHPSRLPNFYGPSIYVQQEQRQLLQVSLGFGDDGGYNCPDGDGCGQEYISDAGILDHEDFEALPDEQVPCGLMEELDDDVEGLDYVADGEQQVQELEHTSVVRPGFWRPNRLY</sequence>
<evidence type="ECO:0000256" key="1">
    <source>
        <dbReference type="SAM" id="MobiDB-lite"/>
    </source>
</evidence>
<feature type="compositionally biased region" description="Low complexity" evidence="1">
    <location>
        <begin position="45"/>
        <end position="55"/>
    </location>
</feature>
<dbReference type="EMBL" id="JAPEVA010000025">
    <property type="protein sequence ID" value="KAJ4406743.1"/>
    <property type="molecule type" value="Genomic_DNA"/>
</dbReference>
<feature type="compositionally biased region" description="Basic and acidic residues" evidence="1">
    <location>
        <begin position="65"/>
        <end position="83"/>
    </location>
</feature>
<keyword evidence="3" id="KW-1185">Reference proteome</keyword>
<organism evidence="2 3">
    <name type="scientific">Didymella pomorum</name>
    <dbReference type="NCBI Taxonomy" id="749634"/>
    <lineage>
        <taxon>Eukaryota</taxon>
        <taxon>Fungi</taxon>
        <taxon>Dikarya</taxon>
        <taxon>Ascomycota</taxon>
        <taxon>Pezizomycotina</taxon>
        <taxon>Dothideomycetes</taxon>
        <taxon>Pleosporomycetidae</taxon>
        <taxon>Pleosporales</taxon>
        <taxon>Pleosporineae</taxon>
        <taxon>Didymellaceae</taxon>
        <taxon>Didymella</taxon>
    </lineage>
</organism>
<dbReference type="Proteomes" id="UP001140510">
    <property type="component" value="Unassembled WGS sequence"/>
</dbReference>
<name>A0A9W8ZHC0_9PLEO</name>